<evidence type="ECO:0000313" key="2">
    <source>
        <dbReference type="Proteomes" id="UP001596368"/>
    </source>
</evidence>
<sequence length="113" mass="12423">MGEEMWSFQVDVLVVTGSVYRIAVDVPPQPIRSLLSSLMAQVQHVGLVAKKRIPPEDVFHQEFSDTEIVPGSPLDAGVRLARPVLLLDLSKHVESKALPDGDIVNDDIEEIVL</sequence>
<gene>
    <name evidence="1" type="ORF">ACFQRB_04845</name>
</gene>
<evidence type="ECO:0000313" key="1">
    <source>
        <dbReference type="EMBL" id="MFC7136059.1"/>
    </source>
</evidence>
<dbReference type="Proteomes" id="UP001596368">
    <property type="component" value="Unassembled WGS sequence"/>
</dbReference>
<comment type="caution">
    <text evidence="1">The sequence shown here is derived from an EMBL/GenBank/DDBJ whole genome shotgun (WGS) entry which is preliminary data.</text>
</comment>
<keyword evidence="2" id="KW-1185">Reference proteome</keyword>
<organism evidence="1 2">
    <name type="scientific">Halobaculum litoreum</name>
    <dbReference type="NCBI Taxonomy" id="3031998"/>
    <lineage>
        <taxon>Archaea</taxon>
        <taxon>Methanobacteriati</taxon>
        <taxon>Methanobacteriota</taxon>
        <taxon>Stenosarchaea group</taxon>
        <taxon>Halobacteria</taxon>
        <taxon>Halobacteriales</taxon>
        <taxon>Haloferacaceae</taxon>
        <taxon>Halobaculum</taxon>
    </lineage>
</organism>
<proteinExistence type="predicted"/>
<dbReference type="EMBL" id="JBHSZG010000001">
    <property type="protein sequence ID" value="MFC7136059.1"/>
    <property type="molecule type" value="Genomic_DNA"/>
</dbReference>
<name>A0ABD5XV77_9EURY</name>
<reference evidence="1 2" key="1">
    <citation type="journal article" date="2019" name="Int. J. Syst. Evol. Microbiol.">
        <title>The Global Catalogue of Microorganisms (GCM) 10K type strain sequencing project: providing services to taxonomists for standard genome sequencing and annotation.</title>
        <authorList>
            <consortium name="The Broad Institute Genomics Platform"/>
            <consortium name="The Broad Institute Genome Sequencing Center for Infectious Disease"/>
            <person name="Wu L."/>
            <person name="Ma J."/>
        </authorList>
    </citation>
    <scope>NUCLEOTIDE SEQUENCE [LARGE SCALE GENOMIC DNA]</scope>
    <source>
        <strain evidence="1 2">DT92</strain>
    </source>
</reference>
<protein>
    <submittedName>
        <fullName evidence="1">Uncharacterized protein</fullName>
    </submittedName>
</protein>
<dbReference type="AlphaFoldDB" id="A0ABD5XV77"/>
<accession>A0ABD5XV77</accession>